<evidence type="ECO:0000259" key="1">
    <source>
        <dbReference type="Pfam" id="PF02663"/>
    </source>
</evidence>
<feature type="domain" description="Formylmethanofuran dehydrogenase subunit E" evidence="1">
    <location>
        <begin position="43"/>
        <end position="187"/>
    </location>
</feature>
<dbReference type="SUPFAM" id="SSF143555">
    <property type="entry name" value="FwdE-like"/>
    <property type="match status" value="1"/>
</dbReference>
<reference evidence="2" key="1">
    <citation type="journal article" name="DNA Res.">
        <title>The physiological potential of anammox bacteria as revealed by their core genome structure.</title>
        <authorList>
            <person name="Okubo T."/>
            <person name="Toyoda A."/>
            <person name="Fukuhara K."/>
            <person name="Uchiyama I."/>
            <person name="Harigaya Y."/>
            <person name="Kuroiwa M."/>
            <person name="Suzuki T."/>
            <person name="Murakami Y."/>
            <person name="Suwa Y."/>
            <person name="Takami H."/>
        </authorList>
    </citation>
    <scope>NUCLEOTIDE SEQUENCE</scope>
    <source>
        <strain evidence="2">317325-3</strain>
    </source>
</reference>
<gene>
    <name evidence="2" type="ORF">DSYM_09380</name>
</gene>
<proteinExistence type="predicted"/>
<protein>
    <recommendedName>
        <fullName evidence="1">Formylmethanofuran dehydrogenase subunit E domain-containing protein</fullName>
    </recommendedName>
</protein>
<dbReference type="EMBL" id="AP021857">
    <property type="protein sequence ID" value="BBO20239.1"/>
    <property type="molecule type" value="Genomic_DNA"/>
</dbReference>
<evidence type="ECO:0000313" key="3">
    <source>
        <dbReference type="Proteomes" id="UP000662914"/>
    </source>
</evidence>
<accession>A0A809QXV4</accession>
<name>A0A809QXV4_9PROT</name>
<dbReference type="KEGG" id="ddz:DSYM_09380"/>
<dbReference type="Proteomes" id="UP000662914">
    <property type="component" value="Chromosome"/>
</dbReference>
<sequence length="205" mass="22461">MRYPDFYDHAPSVTMYDPLAKFLGAAEGGILEYRYVDAVKAAGHSCPTVASAWLMTLRALEALYPQDLAERGGIRVDFRHDSTSGVTGVIANIVTLVTGATHDTGFKGLAGRFDRRNLLFFNAAVGEEIRFTRKDTGVAVDVTAHLEHVPSAPHVGELMAACITGRATDEVQREFGRLWQERVRAILVDHARDAQVIVVRPVRAA</sequence>
<dbReference type="AlphaFoldDB" id="A0A809QXV4"/>
<dbReference type="Pfam" id="PF02663">
    <property type="entry name" value="FmdE"/>
    <property type="match status" value="1"/>
</dbReference>
<dbReference type="Gene3D" id="3.30.1330.130">
    <property type="match status" value="1"/>
</dbReference>
<organism evidence="2 3">
    <name type="scientific">Candidatus Desulfobacillus denitrificans</name>
    <dbReference type="NCBI Taxonomy" id="2608985"/>
    <lineage>
        <taxon>Bacteria</taxon>
        <taxon>Pseudomonadati</taxon>
        <taxon>Pseudomonadota</taxon>
        <taxon>Betaproteobacteria</taxon>
        <taxon>Candidatus Desulfobacillus</taxon>
    </lineage>
</organism>
<evidence type="ECO:0000313" key="2">
    <source>
        <dbReference type="EMBL" id="BBO20239.1"/>
    </source>
</evidence>
<dbReference type="InterPro" id="IPR003814">
    <property type="entry name" value="FmdEsu_dom"/>
</dbReference>